<proteinExistence type="predicted"/>
<dbReference type="AlphaFoldDB" id="A0A1I7YJA3"/>
<keyword evidence="1" id="KW-0472">Membrane</keyword>
<evidence type="ECO:0000313" key="3">
    <source>
        <dbReference type="WBParaSite" id="L893_g16947.t2"/>
    </source>
</evidence>
<feature type="transmembrane region" description="Helical" evidence="1">
    <location>
        <begin position="20"/>
        <end position="40"/>
    </location>
</feature>
<keyword evidence="2" id="KW-1185">Reference proteome</keyword>
<sequence>MSSDVVEEYYSSFLYVRRIILINTAFSVPLNFLTMYLILFKTPKHLKTYKYLLLNISVWAFLTDILLHVFLLPLPLIDVLVLYITGVGKRFGTTILFSIVVTTVYCMIQYVAALQFALFYRYWALKRHFKICGKLMTKWHYIVGTLFVVIAPAGSIAFVTTSTHASKDELRSRLLEHHEELLAPLEFQRTLGFDQERLYALCLTVLLWTVPWIIAVFLCIRGIMGHFKEYKSNLSDATYRLHVQLLIALAIQVSKQVPSRWRYPQ</sequence>
<keyword evidence="1" id="KW-1133">Transmembrane helix</keyword>
<dbReference type="Pfam" id="PF10318">
    <property type="entry name" value="7TM_GPCR_Srh"/>
    <property type="match status" value="1"/>
</dbReference>
<accession>A0A1I7YJA3</accession>
<protein>
    <submittedName>
        <fullName evidence="3">G_PROTEIN_RECEP_F1_2 domain-containing protein</fullName>
    </submittedName>
</protein>
<feature type="transmembrane region" description="Helical" evidence="1">
    <location>
        <begin position="198"/>
        <end position="220"/>
    </location>
</feature>
<dbReference type="InterPro" id="IPR019422">
    <property type="entry name" value="7TM_GPCR_serpentine_rcpt_Srh"/>
</dbReference>
<dbReference type="WBParaSite" id="L893_g16947.t2">
    <property type="protein sequence ID" value="L893_g16947.t2"/>
    <property type="gene ID" value="L893_g16947"/>
</dbReference>
<reference evidence="3" key="1">
    <citation type="submission" date="2016-11" db="UniProtKB">
        <authorList>
            <consortium name="WormBaseParasite"/>
        </authorList>
    </citation>
    <scope>IDENTIFICATION</scope>
</reference>
<name>A0A1I7YJA3_9BILA</name>
<feature type="transmembrane region" description="Helical" evidence="1">
    <location>
        <begin position="141"/>
        <end position="160"/>
    </location>
</feature>
<dbReference type="PANTHER" id="PTHR22943:SF248">
    <property type="entry name" value="SEVEN TM RECEPTOR"/>
    <property type="match status" value="1"/>
</dbReference>
<evidence type="ECO:0000313" key="2">
    <source>
        <dbReference type="Proteomes" id="UP000095287"/>
    </source>
</evidence>
<dbReference type="Proteomes" id="UP000095287">
    <property type="component" value="Unplaced"/>
</dbReference>
<feature type="transmembrane region" description="Helical" evidence="1">
    <location>
        <begin position="94"/>
        <end position="120"/>
    </location>
</feature>
<keyword evidence="1" id="KW-0812">Transmembrane</keyword>
<organism evidence="2 3">
    <name type="scientific">Steinernema glaseri</name>
    <dbReference type="NCBI Taxonomy" id="37863"/>
    <lineage>
        <taxon>Eukaryota</taxon>
        <taxon>Metazoa</taxon>
        <taxon>Ecdysozoa</taxon>
        <taxon>Nematoda</taxon>
        <taxon>Chromadorea</taxon>
        <taxon>Rhabditida</taxon>
        <taxon>Tylenchina</taxon>
        <taxon>Panagrolaimomorpha</taxon>
        <taxon>Strongyloidoidea</taxon>
        <taxon>Steinernematidae</taxon>
        <taxon>Steinernema</taxon>
    </lineage>
</organism>
<evidence type="ECO:0000256" key="1">
    <source>
        <dbReference type="SAM" id="Phobius"/>
    </source>
</evidence>
<dbReference type="PANTHER" id="PTHR22943">
    <property type="entry name" value="7-TRANSMEMBRANE DOMAIN RECEPTOR C.ELEGANS"/>
    <property type="match status" value="1"/>
</dbReference>